<dbReference type="EMBL" id="PDOE01000020">
    <property type="protein sequence ID" value="RKL65206.1"/>
    <property type="molecule type" value="Genomic_DNA"/>
</dbReference>
<dbReference type="GO" id="GO:0050515">
    <property type="term" value="F:4-(cytidine 5'-diphospho)-2-C-methyl-D-erythritol kinase activity"/>
    <property type="evidence" value="ECO:0007669"/>
    <property type="project" value="UniProtKB-UniRule"/>
</dbReference>
<dbReference type="Proteomes" id="UP000281498">
    <property type="component" value="Unassembled WGS sequence"/>
</dbReference>
<sequence>MYRVVKAPAKINLTLDVLRKRSDGYHDVEMIMTTIDLADRIHLTLIDENKIIVEVTEGQVPSNKQNLAYQAAQLLKDQFSITSGVKIFIEKVIPVSAGLAGGSTDAAAVLRGLNDMWDLQLSLKELAQIGLQIGSDVPFCVYGGTAIARGRGEDLTFLPSPPPCWVILAKTPRGVSTKDIYEGLDLNNMRSPDTEGMISAIEKKDFQGICRRLENVMEPTTFLLAPDVEYIKESLVRFGAEGTVMSGSGPTVFSLTMSKAKADRLYNGLKGFMDRVFVVRLIGGRQE</sequence>
<name>A0A3A9KJY4_9BACI</name>
<dbReference type="PANTHER" id="PTHR43527:SF2">
    <property type="entry name" value="4-DIPHOSPHOCYTIDYL-2-C-METHYL-D-ERYTHRITOL KINASE, CHLOROPLASTIC"/>
    <property type="match status" value="1"/>
</dbReference>
<dbReference type="InterPro" id="IPR004424">
    <property type="entry name" value="IspE"/>
</dbReference>
<evidence type="ECO:0000256" key="9">
    <source>
        <dbReference type="HAMAP-Rule" id="MF_00061"/>
    </source>
</evidence>
<dbReference type="SUPFAM" id="SSF55060">
    <property type="entry name" value="GHMP Kinase, C-terminal domain"/>
    <property type="match status" value="1"/>
</dbReference>
<dbReference type="EC" id="2.7.1.148" evidence="2 9"/>
<dbReference type="PANTHER" id="PTHR43527">
    <property type="entry name" value="4-DIPHOSPHOCYTIDYL-2-C-METHYL-D-ERYTHRITOL KINASE, CHLOROPLASTIC"/>
    <property type="match status" value="1"/>
</dbReference>
<dbReference type="FunFam" id="3.30.230.10:FF:000029">
    <property type="entry name" value="4-diphosphocytidyl-2-C-methyl-D-erythritol kinase"/>
    <property type="match status" value="1"/>
</dbReference>
<evidence type="ECO:0000256" key="4">
    <source>
        <dbReference type="ARBA" id="ARBA00022679"/>
    </source>
</evidence>
<dbReference type="InterPro" id="IPR020568">
    <property type="entry name" value="Ribosomal_Su5_D2-typ_SF"/>
</dbReference>
<dbReference type="Pfam" id="PF00288">
    <property type="entry name" value="GHMP_kinases_N"/>
    <property type="match status" value="1"/>
</dbReference>
<evidence type="ECO:0000256" key="2">
    <source>
        <dbReference type="ARBA" id="ARBA00012052"/>
    </source>
</evidence>
<comment type="function">
    <text evidence="9">Catalyzes the phosphorylation of the position 2 hydroxy group of 4-diphosphocytidyl-2C-methyl-D-erythritol.</text>
</comment>
<keyword evidence="4 9" id="KW-0808">Transferase</keyword>
<dbReference type="InterPro" id="IPR014721">
    <property type="entry name" value="Ribsml_uS5_D2-typ_fold_subgr"/>
</dbReference>
<dbReference type="Gene3D" id="3.30.70.890">
    <property type="entry name" value="GHMP kinase, C-terminal domain"/>
    <property type="match status" value="1"/>
</dbReference>
<feature type="domain" description="GHMP kinase C-terminal" evidence="11">
    <location>
        <begin position="197"/>
        <end position="272"/>
    </location>
</feature>
<evidence type="ECO:0000259" key="10">
    <source>
        <dbReference type="Pfam" id="PF00288"/>
    </source>
</evidence>
<keyword evidence="13" id="KW-1185">Reference proteome</keyword>
<evidence type="ECO:0000256" key="1">
    <source>
        <dbReference type="ARBA" id="ARBA00009684"/>
    </source>
</evidence>
<feature type="active site" evidence="9">
    <location>
        <position position="136"/>
    </location>
</feature>
<dbReference type="AlphaFoldDB" id="A0A3A9KJY4"/>
<dbReference type="HAMAP" id="MF_00061">
    <property type="entry name" value="IspE"/>
    <property type="match status" value="1"/>
</dbReference>
<dbReference type="SUPFAM" id="SSF54211">
    <property type="entry name" value="Ribosomal protein S5 domain 2-like"/>
    <property type="match status" value="1"/>
</dbReference>
<dbReference type="UniPathway" id="UPA00056">
    <property type="reaction ID" value="UER00094"/>
</dbReference>
<evidence type="ECO:0000313" key="13">
    <source>
        <dbReference type="Proteomes" id="UP000281498"/>
    </source>
</evidence>
<dbReference type="Pfam" id="PF08544">
    <property type="entry name" value="GHMP_kinases_C"/>
    <property type="match status" value="1"/>
</dbReference>
<evidence type="ECO:0000256" key="5">
    <source>
        <dbReference type="ARBA" id="ARBA00022741"/>
    </source>
</evidence>
<keyword evidence="6 9" id="KW-0418">Kinase</keyword>
<keyword evidence="5 9" id="KW-0547">Nucleotide-binding</keyword>
<dbReference type="Gene3D" id="3.30.230.10">
    <property type="match status" value="1"/>
</dbReference>
<dbReference type="RefSeq" id="WP_110938050.1">
    <property type="nucleotide sequence ID" value="NZ_KZ614147.1"/>
</dbReference>
<protein>
    <recommendedName>
        <fullName evidence="3 9">4-diphosphocytidyl-2-C-methyl-D-erythritol kinase</fullName>
        <shortName evidence="9">CMK</shortName>
        <ecNumber evidence="2 9">2.7.1.148</ecNumber>
    </recommendedName>
    <alternativeName>
        <fullName evidence="8 9">4-(cytidine-5'-diphospho)-2-C-methyl-D-erythritol kinase</fullName>
    </alternativeName>
</protein>
<comment type="pathway">
    <text evidence="9">Isoprenoid biosynthesis; isopentenyl diphosphate biosynthesis via DXP pathway; isopentenyl diphosphate from 1-deoxy-D-xylulose 5-phosphate: step 3/6.</text>
</comment>
<dbReference type="OrthoDB" id="9809438at2"/>
<keyword evidence="9" id="KW-0414">Isoprene biosynthesis</keyword>
<comment type="catalytic activity">
    <reaction evidence="9">
        <text>4-CDP-2-C-methyl-D-erythritol + ATP = 4-CDP-2-C-methyl-D-erythritol 2-phosphate + ADP + H(+)</text>
        <dbReference type="Rhea" id="RHEA:18437"/>
        <dbReference type="ChEBI" id="CHEBI:15378"/>
        <dbReference type="ChEBI" id="CHEBI:30616"/>
        <dbReference type="ChEBI" id="CHEBI:57823"/>
        <dbReference type="ChEBI" id="CHEBI:57919"/>
        <dbReference type="ChEBI" id="CHEBI:456216"/>
        <dbReference type="EC" id="2.7.1.148"/>
    </reaction>
</comment>
<evidence type="ECO:0000259" key="11">
    <source>
        <dbReference type="Pfam" id="PF08544"/>
    </source>
</evidence>
<dbReference type="GO" id="GO:0016114">
    <property type="term" value="P:terpenoid biosynthetic process"/>
    <property type="evidence" value="ECO:0007669"/>
    <property type="project" value="UniProtKB-UniRule"/>
</dbReference>
<keyword evidence="7 9" id="KW-0067">ATP-binding</keyword>
<feature type="binding site" evidence="9">
    <location>
        <begin position="94"/>
        <end position="104"/>
    </location>
    <ligand>
        <name>ATP</name>
        <dbReference type="ChEBI" id="CHEBI:30616"/>
    </ligand>
</feature>
<accession>A0A3A9KJY4</accession>
<dbReference type="PIRSF" id="PIRSF010376">
    <property type="entry name" value="IspE"/>
    <property type="match status" value="1"/>
</dbReference>
<dbReference type="InterPro" id="IPR006204">
    <property type="entry name" value="GHMP_kinase_N_dom"/>
</dbReference>
<feature type="active site" evidence="9">
    <location>
        <position position="10"/>
    </location>
</feature>
<evidence type="ECO:0000313" key="12">
    <source>
        <dbReference type="EMBL" id="RKL65206.1"/>
    </source>
</evidence>
<comment type="caution">
    <text evidence="12">The sequence shown here is derived from an EMBL/GenBank/DDBJ whole genome shotgun (WGS) entry which is preliminary data.</text>
</comment>
<proteinExistence type="inferred from homology"/>
<dbReference type="GO" id="GO:0019288">
    <property type="term" value="P:isopentenyl diphosphate biosynthetic process, methylerythritol 4-phosphate pathway"/>
    <property type="evidence" value="ECO:0007669"/>
    <property type="project" value="UniProtKB-UniRule"/>
</dbReference>
<dbReference type="NCBIfam" id="TIGR00154">
    <property type="entry name" value="ispE"/>
    <property type="match status" value="1"/>
</dbReference>
<organism evidence="12 13">
    <name type="scientific">Salipaludibacillus neizhouensis</name>
    <dbReference type="NCBI Taxonomy" id="885475"/>
    <lineage>
        <taxon>Bacteria</taxon>
        <taxon>Bacillati</taxon>
        <taxon>Bacillota</taxon>
        <taxon>Bacilli</taxon>
        <taxon>Bacillales</taxon>
        <taxon>Bacillaceae</taxon>
    </lineage>
</organism>
<dbReference type="InterPro" id="IPR013750">
    <property type="entry name" value="GHMP_kinase_C_dom"/>
</dbReference>
<dbReference type="GO" id="GO:0005524">
    <property type="term" value="F:ATP binding"/>
    <property type="evidence" value="ECO:0007669"/>
    <property type="project" value="UniProtKB-UniRule"/>
</dbReference>
<comment type="similarity">
    <text evidence="1 9">Belongs to the GHMP kinase family. IspE subfamily.</text>
</comment>
<dbReference type="InterPro" id="IPR036554">
    <property type="entry name" value="GHMP_kinase_C_sf"/>
</dbReference>
<evidence type="ECO:0000256" key="7">
    <source>
        <dbReference type="ARBA" id="ARBA00022840"/>
    </source>
</evidence>
<evidence type="ECO:0000256" key="8">
    <source>
        <dbReference type="ARBA" id="ARBA00032554"/>
    </source>
</evidence>
<feature type="domain" description="GHMP kinase N-terminal" evidence="10">
    <location>
        <begin position="66"/>
        <end position="144"/>
    </location>
</feature>
<gene>
    <name evidence="9" type="primary">ispE</name>
    <name evidence="12" type="ORF">CR203_21810</name>
</gene>
<reference evidence="12 13" key="1">
    <citation type="submission" date="2017-10" db="EMBL/GenBank/DDBJ databases">
        <title>Bacillus sp. nov., a halophilic bacterium isolated from a Keqin Lake.</title>
        <authorList>
            <person name="Wang H."/>
        </authorList>
    </citation>
    <scope>NUCLEOTIDE SEQUENCE [LARGE SCALE GENOMIC DNA]</scope>
    <source>
        <strain evidence="12 13">KCTC 13187</strain>
    </source>
</reference>
<evidence type="ECO:0000256" key="6">
    <source>
        <dbReference type="ARBA" id="ARBA00022777"/>
    </source>
</evidence>
<evidence type="ECO:0000256" key="3">
    <source>
        <dbReference type="ARBA" id="ARBA00017473"/>
    </source>
</evidence>